<dbReference type="OrthoDB" id="8982743at2"/>
<keyword evidence="8" id="KW-0626">Porin</keyword>
<evidence type="ECO:0000313" key="13">
    <source>
        <dbReference type="EMBL" id="KLU24429.1"/>
    </source>
</evidence>
<dbReference type="InterPro" id="IPR001702">
    <property type="entry name" value="Porin_Gram-ve"/>
</dbReference>
<dbReference type="AlphaFoldDB" id="A0A0J1CUY8"/>
<dbReference type="Pfam" id="PF13609">
    <property type="entry name" value="Porin_4"/>
    <property type="match status" value="1"/>
</dbReference>
<dbReference type="CDD" id="cd00342">
    <property type="entry name" value="gram_neg_porins"/>
    <property type="match status" value="1"/>
</dbReference>
<accession>A0A0J1CUY8</accession>
<name>A0A0J1CUY8_9BURK</name>
<evidence type="ECO:0000256" key="1">
    <source>
        <dbReference type="ARBA" id="ARBA00004571"/>
    </source>
</evidence>
<keyword evidence="3" id="KW-0813">Transport</keyword>
<dbReference type="PANTHER" id="PTHR34501:SF9">
    <property type="entry name" value="MAJOR OUTER MEMBRANE PROTEIN P.IA"/>
    <property type="match status" value="1"/>
</dbReference>
<evidence type="ECO:0000256" key="4">
    <source>
        <dbReference type="ARBA" id="ARBA00022452"/>
    </source>
</evidence>
<evidence type="ECO:0000313" key="14">
    <source>
        <dbReference type="Proteomes" id="UP000035963"/>
    </source>
</evidence>
<dbReference type="RefSeq" id="WP_047848453.1">
    <property type="nucleotide sequence ID" value="NZ_AEJF01000125.1"/>
</dbReference>
<dbReference type="EMBL" id="AEJF01000125">
    <property type="protein sequence ID" value="KLU24429.1"/>
    <property type="molecule type" value="Genomic_DNA"/>
</dbReference>
<dbReference type="GO" id="GO:0034220">
    <property type="term" value="P:monoatomic ion transmembrane transport"/>
    <property type="evidence" value="ECO:0007669"/>
    <property type="project" value="InterPro"/>
</dbReference>
<dbReference type="PRINTS" id="PR00182">
    <property type="entry name" value="ECOLNEIPORIN"/>
</dbReference>
<dbReference type="InterPro" id="IPR023614">
    <property type="entry name" value="Porin_dom_sf"/>
</dbReference>
<gene>
    <name evidence="13" type="ORF">EOS_20120</name>
</gene>
<evidence type="ECO:0000256" key="2">
    <source>
        <dbReference type="ARBA" id="ARBA00011233"/>
    </source>
</evidence>
<dbReference type="GO" id="GO:0015288">
    <property type="term" value="F:porin activity"/>
    <property type="evidence" value="ECO:0007669"/>
    <property type="project" value="UniProtKB-KW"/>
</dbReference>
<keyword evidence="5" id="KW-0812">Transmembrane</keyword>
<organism evidence="13 14">
    <name type="scientific">Caballeronia mineralivorans PML1(12)</name>
    <dbReference type="NCBI Taxonomy" id="908627"/>
    <lineage>
        <taxon>Bacteria</taxon>
        <taxon>Pseudomonadati</taxon>
        <taxon>Pseudomonadota</taxon>
        <taxon>Betaproteobacteria</taxon>
        <taxon>Burkholderiales</taxon>
        <taxon>Burkholderiaceae</taxon>
        <taxon>Caballeronia</taxon>
    </lineage>
</organism>
<dbReference type="PATRIC" id="fig|908627.4.peg.4509"/>
<dbReference type="Gene3D" id="2.40.160.10">
    <property type="entry name" value="Porin"/>
    <property type="match status" value="1"/>
</dbReference>
<evidence type="ECO:0000256" key="5">
    <source>
        <dbReference type="ARBA" id="ARBA00022692"/>
    </source>
</evidence>
<feature type="signal peptide" evidence="11">
    <location>
        <begin position="1"/>
        <end position="23"/>
    </location>
</feature>
<keyword evidence="14" id="KW-1185">Reference proteome</keyword>
<evidence type="ECO:0000256" key="10">
    <source>
        <dbReference type="ARBA" id="ARBA00023237"/>
    </source>
</evidence>
<keyword evidence="9" id="KW-0472">Membrane</keyword>
<comment type="subcellular location">
    <subcellularLocation>
        <location evidence="1">Cell outer membrane</location>
        <topology evidence="1">Multi-pass membrane protein</topology>
    </subcellularLocation>
</comment>
<keyword evidence="10" id="KW-0998">Cell outer membrane</keyword>
<sequence length="380" mass="39240">MTKKIALSVATLAIAFASIQAHAQNSVTLYGIIDTGFTYTHNSGGSASQFAMTSGNESGSRWGLKGAEDLGGGLKTIFQLENGFNSTTGKLGQGGREFGRQAFVGLSGTSWGTVTLGRQYDPVVDLVQPVQGDNYLGGVFTSPGDVDNADNSARFNNAIKWASPSWGGVTAEAMYAPGGVAGSTSNGTSYAGALAYNSGPLALAAGYLHIDNGTAASRGTSSSTSTSDSLFNSNVNLHYESAKSINIARIGGNYQIGPVTVGAYGSYSDYKPDASSAFSTAEKYKVGSAYAVWQVSSPLSAEIGYVYMKSSGDSSATYNQFAIAADYFISKRTDFYAFAGYTRASGSNGLGAADAVVGSTDTDSGKNSQAVVTVGIRHKF</sequence>
<protein>
    <submittedName>
        <fullName evidence="13">Porin</fullName>
    </submittedName>
</protein>
<feature type="domain" description="Porin" evidence="12">
    <location>
        <begin position="10"/>
        <end position="346"/>
    </location>
</feature>
<comment type="subunit">
    <text evidence="2">Homotrimer.</text>
</comment>
<comment type="caution">
    <text evidence="13">The sequence shown here is derived from an EMBL/GenBank/DDBJ whole genome shotgun (WGS) entry which is preliminary data.</text>
</comment>
<reference evidence="13 14" key="1">
    <citation type="journal article" date="2015" name="Genome Announc.">
        <title>Draft Genome Sequence of Burkholderia sp. Strain PML1(12), an Ectomycorrhizosphere-Inhabiting Bacterium with Effective Mineral-Weathering Ability.</title>
        <authorList>
            <person name="Uroz S."/>
            <person name="Oger P."/>
        </authorList>
    </citation>
    <scope>NUCLEOTIDE SEQUENCE [LARGE SCALE GENOMIC DNA]</scope>
    <source>
        <strain evidence="14">PML1(12)</strain>
    </source>
</reference>
<proteinExistence type="predicted"/>
<feature type="chain" id="PRO_5005249921" evidence="11">
    <location>
        <begin position="24"/>
        <end position="380"/>
    </location>
</feature>
<dbReference type="SUPFAM" id="SSF56935">
    <property type="entry name" value="Porins"/>
    <property type="match status" value="1"/>
</dbReference>
<evidence type="ECO:0000256" key="3">
    <source>
        <dbReference type="ARBA" id="ARBA00022448"/>
    </source>
</evidence>
<evidence type="ECO:0000256" key="8">
    <source>
        <dbReference type="ARBA" id="ARBA00023114"/>
    </source>
</evidence>
<dbReference type="Proteomes" id="UP000035963">
    <property type="component" value="Unassembled WGS sequence"/>
</dbReference>
<dbReference type="GO" id="GO:0009279">
    <property type="term" value="C:cell outer membrane"/>
    <property type="evidence" value="ECO:0007669"/>
    <property type="project" value="UniProtKB-SubCell"/>
</dbReference>
<keyword evidence="7" id="KW-0406">Ion transport</keyword>
<evidence type="ECO:0000259" key="12">
    <source>
        <dbReference type="Pfam" id="PF13609"/>
    </source>
</evidence>
<keyword evidence="4" id="KW-1134">Transmembrane beta strand</keyword>
<evidence type="ECO:0000256" key="6">
    <source>
        <dbReference type="ARBA" id="ARBA00022729"/>
    </source>
</evidence>
<dbReference type="InterPro" id="IPR002299">
    <property type="entry name" value="Porin_Neis"/>
</dbReference>
<dbReference type="InterPro" id="IPR050298">
    <property type="entry name" value="Gram-neg_bact_OMP"/>
</dbReference>
<dbReference type="GO" id="GO:0046930">
    <property type="term" value="C:pore complex"/>
    <property type="evidence" value="ECO:0007669"/>
    <property type="project" value="UniProtKB-KW"/>
</dbReference>
<dbReference type="PRINTS" id="PR00184">
    <property type="entry name" value="NEISSPPORIN"/>
</dbReference>
<evidence type="ECO:0000256" key="11">
    <source>
        <dbReference type="SAM" id="SignalP"/>
    </source>
</evidence>
<evidence type="ECO:0000256" key="9">
    <source>
        <dbReference type="ARBA" id="ARBA00023136"/>
    </source>
</evidence>
<dbReference type="InterPro" id="IPR033900">
    <property type="entry name" value="Gram_neg_porin_domain"/>
</dbReference>
<keyword evidence="6 11" id="KW-0732">Signal</keyword>
<evidence type="ECO:0000256" key="7">
    <source>
        <dbReference type="ARBA" id="ARBA00023065"/>
    </source>
</evidence>
<dbReference type="PANTHER" id="PTHR34501">
    <property type="entry name" value="PROTEIN YDDL-RELATED"/>
    <property type="match status" value="1"/>
</dbReference>